<feature type="region of interest" description="Disordered" evidence="2">
    <location>
        <begin position="1204"/>
        <end position="1251"/>
    </location>
</feature>
<feature type="compositionally biased region" description="Acidic residues" evidence="2">
    <location>
        <begin position="1204"/>
        <end position="1239"/>
    </location>
</feature>
<feature type="coiled-coil region" evidence="1">
    <location>
        <begin position="4250"/>
        <end position="4277"/>
    </location>
</feature>
<evidence type="ECO:0000256" key="2">
    <source>
        <dbReference type="SAM" id="MobiDB-lite"/>
    </source>
</evidence>
<name>A0A1L3KPQ1_9VIRU</name>
<reference evidence="3" key="1">
    <citation type="journal article" date="2016" name="Nature">
        <title>Redefining the invertebrate RNA virosphere.</title>
        <authorList>
            <person name="Shi M."/>
            <person name="Lin X.D."/>
            <person name="Tian J.H."/>
            <person name="Chen L.J."/>
            <person name="Chen X."/>
            <person name="Li C.X."/>
            <person name="Qin X.C."/>
            <person name="Li J."/>
            <person name="Cao J.P."/>
            <person name="Eden J.S."/>
            <person name="Buchmann J."/>
            <person name="Wang W."/>
            <person name="Xu J."/>
            <person name="Holmes E.C."/>
            <person name="Zhang Y.Z."/>
        </authorList>
    </citation>
    <scope>NUCLEOTIDE SEQUENCE</scope>
    <source>
        <strain evidence="3">WZFSL85898</strain>
    </source>
</reference>
<organism evidence="3">
    <name type="scientific">Wenzhou channeled applesnail virus 4</name>
    <dbReference type="NCBI Taxonomy" id="1923560"/>
    <lineage>
        <taxon>Viruses</taxon>
        <taxon>Riboviria</taxon>
    </lineage>
</organism>
<feature type="region of interest" description="Disordered" evidence="2">
    <location>
        <begin position="3870"/>
        <end position="3922"/>
    </location>
</feature>
<keyword evidence="3" id="KW-0696">RNA-directed RNA polymerase</keyword>
<evidence type="ECO:0000313" key="3">
    <source>
        <dbReference type="EMBL" id="APG79353.1"/>
    </source>
</evidence>
<protein>
    <submittedName>
        <fullName evidence="3">RNA-dependent RNA polymerase</fullName>
    </submittedName>
</protein>
<sequence>MAEIFTQQFFSSKSKADKKRISVSKAVRKAQLKQKLIDERKARSKHDFMKSIPKFRIQSSVSEAEKLAASMSENLSISQPNLDPYLSMTLLKFHFEGEAAIIGKGAHTVDELCSFECFTMSEDFWDEPPACCSDITLNQWRDLSLDERLLSFYDRTIPPAHARELTIDQINASNSELAQIWNDRPSDELLVDEAAIIDFCNRLNECCTKFAYKPVRVHVVLDAEFAQETDPCGLMSNLDIRTTLMCKALQRIKPLQNQLRMRDWVRAALLILEGLSPSPLVPSAKGDSEDIIWQWRPKQIISSADKTEKLIKIGYLSKSVVVQADIEKDAQYLRNRTALTLILNTVSPGTCRSICSTFPGMCNNFNLMILMDDYGELLEIADAKQGREGIQLIDHFKHESMRTKAKFVNLPEHLKQCFVWCPELSDSCQVVMKICSLANALGISNTTAPAALLMQAQKDLPDWFTFSCDLQPAQSEDDSEAGMSDHCYEVVKECNTIKQVVDQLTSANVLDPGDVSKCIDTIKEYSKDVVDSAVLISDTGMVTNLSFHQIATFKVRQALNDLTESLTKHPIPLADYIRCQSECSQMIDLTSQHWITVVAMNKLVVWANALRRSGLHLQQAVTAAHAFDVPSPIPVTLINKFNDLFHVINESIKYGARAVLKAMLIKATSKAGEDDDALGLVGMGLPLVASTACKSMIEDVMSATPREIKEFANRMKGALGQAVSNQLIESQAGVIGYWDEDQFDNALRSVSGLIADPERAEACRNIMKAYQRHTVDGILLAETEGNSLAVLAMEASHYTMTSANVLSAKNSFKLQHILHMDPSKADELCQKRYSIFHKMAKEQKPRVGKMGMENWSREIWTVIKEDGEPLGLRTGVVFVDIPASDYWWSNQLSSMPRAVAFSIFSHSLETIAERLGDATQAQGMSVFAARSKAKALKVLDASEFELTEDEMDKLTSQLAKRSCGLTKSMMRSYIDEHANNMQQLILADINSTSIGDQVSKIAQIIDEVHAKHHTDQKQSPKLSTELKVVSDRISECLSSSTSSVSQSEVIDPLPLIMSSVIDMHGPTNPSPIRPIPSFFELRELLHGKGKQGKLTKPHTRLLESYANHATGCRHVRYKSTASINPSWIAINKGRDHSEVTKQCNAAAFRELSRMCRPDPTTSGKASVAKLMIATSCHISLITRSLPRTADKITNISTVMATEDSNDLVPDDWEDLYSSDEDDVEVDDLDASSGESDEDDSKTIISSEHPSTQSSMLLLEDMPAGLQKLFTDRSDIQKVVKPGRDLSDTKGRLSVIEHQTSQTNISSASMHRLFKSGFRSMTSDLSQESRVIKHVKDAQKKVKSGIKAILGKLNDRLKIRLPTPSEHAQWLDTAKSIKPSGSTVKIEPSRKAKPTGGPTVSLKQFKEDFLTVKLADMHKVIVQYVKSIIHDKSQQEVIFDNLSDDQQVNGMIASMMLGCTSSLILQEFDTSSAASDAEVVDTILEITEKTLSAKWDHPCLILLRKVILLSDKKLMQIVHDEFLNKTLSAESCLQAIKTIAAETNEELVQLSNLAINWTKACEDVPPEDRTKRQTIIMMKQQKCTEELNSWLDRYKSIATCADEQVKPLTCQVMRQCRLSSLLKKKKYRSDVLGNTMPTLSSTSVNKWLIWGQMIKSVNDENDSLGQKTVEHIINNFSPLDLMASLTCNQPESSETAARTISVMRKVLLSSAALRQAYWRSEIFKTVRQILPSGEPGTCKVKRIANTCLSVVIPCCRIKQGGSFPFMIMSTKSGTMKRNPLNADHYESSHRSDACSGIIHSNPTHAAFHSETFRHCMVACVNMWDAVMADFDQNMDDCIKQVVNMTEYIYKVRTDNSAHTSSLTSSLVFLDQSMMASSLNGQELADKVVDRPKNPASAAILTYYRDMCDFASAHPLEDKTAERNMEEKCQYGGSRRLFVHPFALRRVSYTTQCYFQNSDSYYQKRFNDTKEAMMTTMTAEASYAKKYWTISISEADKDRDMKIEEGLSSPKSVDEKNRIIAHEIEKCIRYRGKMSYFSTLACCVAGRLGESRTSDSCRYNVGYLKDLQMKVDWLSSTRALLTNFGKEASDVIAVQQQIINTVSSLTEDASILMSIPGVKDWLIAGKLDDTPRARDPTDTNSSVPAELAPAVLVLKKIIDTVINILDTILGQSESSSKILENLTGVQPNKSKLEDKELFKVNPEDVMLFIAKTTAFSKLSGSDRMKLIKDAMGGRKKEGQTAADQNLGDAVREAIGSDQTDQPGLDKDWISKASKSEPLFNLLPHLVKAGDFIRAIRTKLVDPINLLDWCMRSEMIVPGNSINHYSVSDVRICTMIGRLSCCLVILGLTDFDGCASVGGQDPIRISTLSMAMIMSLLKQVGLVSKNGDPISEDDIPVFSRWCAQAENILNNLKGESMNEISVSLNAANDISWALVMSGAIAELICHRTCTGTSPESHLSISGGTRTQMWLAISTVAFLWSLPNDEKGINAALLMDPDRLFGRNCRPSALTDQLLDDIESKGEAGALLDWANRLRSSVSAMAISSGLRGLRSAQVFAGFTSLLCRDPSASKSEMKFAGMLDRIRSSASESRSILEEAMACIRSSSALFNRKACKQQRGGPRALDVNSYNSVMANKIVECVSEQIAGGLEGDLLVKPDAKYQVISEAERMRQKSFDTRDMVREQMEQSGKCSAGSHFVNELRDHTKWGTFLPANAQSCILTSMDSILPKQIRVLIRLIGSMQQFRTSLMPNFVKQCVADPGRIRTDQDEFNAVTDTMDLMLLMESIGRNEPTLHKVTSRYNEEMVKNNPEFEGCTTKEGGYIQATGTGQGIWHRCSTVLAVTSSYLSDEVIRDSIIKSFQNQSMMEQSAYLWKWMEYAKLPSGYKDLLAELRRDCREIAKRGGTGFVVFDGLELPDSCDTVIIPPMMMQTTRSSDDSQSNTSCHVISKSLTEGQCVMLSELINYYSMNLNVSVLSLTGQMESAKSVRSTEATQIYSTWSFRGSMPIAVDKEISGACNPLNSPTHERLVSEMCSKSVGMVKTGVSMPAVNLWYTSHAKEIIDCMPHQLRSRRTELKDIPVGCGGIPSINATLLLEGCAGLIDREKWLNWMRKTSDKDFVALSNWMNCLTILDTGFEDDDVIKFLSLPRRIPKMISRNPDLIDQRKDIQELSGLHEFMLTQQCGSEGRAFVVVKSTGTNKHKTIINMSKNFGLIQSAGMNSDVIRLKHAPLFAWRSPQIIAPAQIKKALEASVKKQPSAWMTYSKLAALPEIIIKNPSAQAKSNPRPVNVTDEMDSEIPDSEIKAESGLLISHSTFVECMEVIADSSIYISGFAGAAEKCKHHLSLDGRNPQIERSLTDLTSAVMEMQNIERNVLHSTHLRANSDGLASHLVPACKSEGLWRHVVAHRNVTVVNNMDNKCADVMLMMMNLESVVDRISHMNPQTISTDIRSTEGIIGPSSSWNDEDKGEISILLDALKSVSGEGRPAKASVQLFVPDSDTDKMSTIQAIAHIHQPGCDSLMKSVRARGGRGDISPNSLMDDLLSFCWSSWAHWKNITWRSITMNCLPQHIIMPAAHAMHISFDVFSKMSLPEALTVLGANLNRAAEAMMINSFGGINSGEVVMMEDSYESFKKVTIGSRTIWATNSCIVYSTKGRGASVVVVKDSEAECEKGMSELIRTGALSRPQSLLGKLDLRTRIGCSDSWVGTYGNEVVPFHFNHKLSGWLEVNESLGTCKLKQSPRVSKLSLAVRSLGRTDYERLMEWVRREVSLESKESKYSANLHRWVIVKELISTAPLEDRMTAEDIVTQLELTDASKNSQLGRMIASSMSNRSQGVEILPVSRFCRSEVWMALTTSVLNLWHEDQPWKFDLNKMKEALEPDQPLPPNSSDNSSSSDETQNWEDASETASAITSPRESEADTESTTSHTDDMVVDEFMRQATAHNLTELLPGWLNNWRKHQENLSSKSVLGDMLKPKNASRKIRILELILHGTIECLNSWSMTTQGIDTKLAGLIPFQQRTNGQLNQWAFVINDPGITKNCFKLAEPENQDYTDYWPSSDDFFMEGATQEVESSITAINDDIINYASSKIDEIMSRSVEMPAGMHQAPLDDISADDDDEDASTVVGELDDLLMGADESDGDNQQRMFVNGSLKSLLPNHGRMFPITQTDEDIIVDDFISHLTCPNVIRSVADITGPSDEADTLLSLTLLSSSPIAIMQNANTGSIFWDAIKSEIQLTCHGYINQLRKEASTANLESADEAALNQRLTELLAEERQLKKKLANSNAIITKAKKLQTGKATKSAAAQLRSVISSHKENTEMLGQVSSKITTTKSQIKDMESARRSASMQAMAKLEEVESYLNTPEIIPPLSLCEKTPLSDMDSNDEMCHYPAIGVKLDYDTDSNIAVIMDFGKFCRLMHENFPAWIKEGKFWSMRTAALLLSGRPLEWMSE</sequence>
<dbReference type="GO" id="GO:0003968">
    <property type="term" value="F:RNA-directed RNA polymerase activity"/>
    <property type="evidence" value="ECO:0007669"/>
    <property type="project" value="UniProtKB-KW"/>
</dbReference>
<keyword evidence="1" id="KW-0175">Coiled coil</keyword>
<keyword evidence="3" id="KW-0808">Transferase</keyword>
<feature type="compositionally biased region" description="Low complexity" evidence="2">
    <location>
        <begin position="3879"/>
        <end position="3888"/>
    </location>
</feature>
<proteinExistence type="predicted"/>
<accession>A0A1L3KPQ1</accession>
<keyword evidence="3" id="KW-0548">Nucleotidyltransferase</keyword>
<dbReference type="EMBL" id="KX884863">
    <property type="protein sequence ID" value="APG79353.1"/>
    <property type="molecule type" value="Genomic_RNA"/>
</dbReference>
<feature type="compositionally biased region" description="Polar residues" evidence="2">
    <location>
        <begin position="1242"/>
        <end position="1251"/>
    </location>
</feature>
<evidence type="ECO:0000256" key="1">
    <source>
        <dbReference type="SAM" id="Coils"/>
    </source>
</evidence>